<organism evidence="2 3">
    <name type="scientific">Parastrongyloides trichosuri</name>
    <name type="common">Possum-specific nematode worm</name>
    <dbReference type="NCBI Taxonomy" id="131310"/>
    <lineage>
        <taxon>Eukaryota</taxon>
        <taxon>Metazoa</taxon>
        <taxon>Ecdysozoa</taxon>
        <taxon>Nematoda</taxon>
        <taxon>Chromadorea</taxon>
        <taxon>Rhabditida</taxon>
        <taxon>Tylenchina</taxon>
        <taxon>Panagrolaimomorpha</taxon>
        <taxon>Strongyloidoidea</taxon>
        <taxon>Strongyloididae</taxon>
        <taxon>Parastrongyloides</taxon>
    </lineage>
</organism>
<keyword evidence="1" id="KW-0812">Transmembrane</keyword>
<evidence type="ECO:0000313" key="3">
    <source>
        <dbReference type="WBParaSite" id="PTRK_0001028350.1"/>
    </source>
</evidence>
<reference evidence="3" key="1">
    <citation type="submission" date="2017-02" db="UniProtKB">
        <authorList>
            <consortium name="WormBaseParasite"/>
        </authorList>
    </citation>
    <scope>IDENTIFICATION</scope>
</reference>
<dbReference type="WBParaSite" id="PTRK_0001028350.1">
    <property type="protein sequence ID" value="PTRK_0001028350.1"/>
    <property type="gene ID" value="PTRK_0001028350"/>
</dbReference>
<feature type="transmembrane region" description="Helical" evidence="1">
    <location>
        <begin position="166"/>
        <end position="186"/>
    </location>
</feature>
<name>A0A0N4ZP21_PARTI</name>
<proteinExistence type="predicted"/>
<dbReference type="AlphaFoldDB" id="A0A0N4ZP21"/>
<evidence type="ECO:0000256" key="1">
    <source>
        <dbReference type="SAM" id="Phobius"/>
    </source>
</evidence>
<accession>A0A0N4ZP21</accession>
<keyword evidence="2" id="KW-1185">Reference proteome</keyword>
<sequence length="220" mass="25722">MVKRPLEIFNGSSYATWEELNVTKLIKEPSSLVQWSVIKLKSKMNQTLNVSCGYFNNSNKSVYLNYKLNVNKYKISREDKFDGCKNAPYYYIIEKSDKRYYIIEDYSLINQEYNETIMYIFDNSSNNMKDCIWEPCNIVKLIKNNNTNIIVSDPRDKRNENVMFKIVFPVGIVIIVILAILAGIHIKKGFKKKRKKSRPKRKGESVNLSSSFFNTPSYNT</sequence>
<dbReference type="Proteomes" id="UP000038045">
    <property type="component" value="Unplaced"/>
</dbReference>
<keyword evidence="1" id="KW-0472">Membrane</keyword>
<protein>
    <submittedName>
        <fullName evidence="3">Ig-like domain-containing protein</fullName>
    </submittedName>
</protein>
<keyword evidence="1" id="KW-1133">Transmembrane helix</keyword>
<evidence type="ECO:0000313" key="2">
    <source>
        <dbReference type="Proteomes" id="UP000038045"/>
    </source>
</evidence>